<dbReference type="STRING" id="131310.A0A0N4ZF05"/>
<proteinExistence type="predicted"/>
<feature type="signal peptide" evidence="1">
    <location>
        <begin position="1"/>
        <end position="26"/>
    </location>
</feature>
<feature type="chain" id="PRO_5005891625" evidence="1">
    <location>
        <begin position="27"/>
        <end position="91"/>
    </location>
</feature>
<evidence type="ECO:0000313" key="3">
    <source>
        <dbReference type="WBParaSite" id="PTRK_0000633700.1"/>
    </source>
</evidence>
<sequence length="91" mass="10615">MAKFHNFKTILFLIVILFSFSQHIASFDLSSEFDADNNLDLTRVVRAPNVKWMRFGKRGLYDPSIDKRSGQVKWMRFGKRSEPLGEIGNNY</sequence>
<name>A0A0N4ZF05_PARTI</name>
<protein>
    <submittedName>
        <fullName evidence="3">Uncharacterized protein</fullName>
    </submittedName>
</protein>
<dbReference type="WBParaSite" id="PTRK_0000633700.1">
    <property type="protein sequence ID" value="PTRK_0000633700.1"/>
    <property type="gene ID" value="PTRK_0000633700"/>
</dbReference>
<reference evidence="3" key="1">
    <citation type="submission" date="2017-02" db="UniProtKB">
        <authorList>
            <consortium name="WormBaseParasite"/>
        </authorList>
    </citation>
    <scope>IDENTIFICATION</scope>
</reference>
<evidence type="ECO:0000256" key="1">
    <source>
        <dbReference type="SAM" id="SignalP"/>
    </source>
</evidence>
<accession>A0A0N4ZF05</accession>
<organism evidence="2 3">
    <name type="scientific">Parastrongyloides trichosuri</name>
    <name type="common">Possum-specific nematode worm</name>
    <dbReference type="NCBI Taxonomy" id="131310"/>
    <lineage>
        <taxon>Eukaryota</taxon>
        <taxon>Metazoa</taxon>
        <taxon>Ecdysozoa</taxon>
        <taxon>Nematoda</taxon>
        <taxon>Chromadorea</taxon>
        <taxon>Rhabditida</taxon>
        <taxon>Tylenchina</taxon>
        <taxon>Panagrolaimomorpha</taxon>
        <taxon>Strongyloidoidea</taxon>
        <taxon>Strongyloididae</taxon>
        <taxon>Parastrongyloides</taxon>
    </lineage>
</organism>
<dbReference type="AlphaFoldDB" id="A0A0N4ZF05"/>
<evidence type="ECO:0000313" key="2">
    <source>
        <dbReference type="Proteomes" id="UP000038045"/>
    </source>
</evidence>
<keyword evidence="2" id="KW-1185">Reference proteome</keyword>
<keyword evidence="1" id="KW-0732">Signal</keyword>
<dbReference type="Proteomes" id="UP000038045">
    <property type="component" value="Unplaced"/>
</dbReference>